<feature type="region of interest" description="Disordered" evidence="1">
    <location>
        <begin position="225"/>
        <end position="245"/>
    </location>
</feature>
<dbReference type="GO" id="GO:0005739">
    <property type="term" value="C:mitochondrion"/>
    <property type="evidence" value="ECO:0007669"/>
    <property type="project" value="InterPro"/>
</dbReference>
<feature type="compositionally biased region" description="Basic and acidic residues" evidence="1">
    <location>
        <begin position="443"/>
        <end position="477"/>
    </location>
</feature>
<dbReference type="AlphaFoldDB" id="A0A9P8W377"/>
<gene>
    <name evidence="3" type="ORF">B0T10DRAFT_491126</name>
</gene>
<sequence length="477" mass="53652">MRPHLVSFPHLTRTLQRACGRPPPFVTVHQAAFASGRGRPTRTPSAGKGDGSIPFEWDNENDARDHESAEGEKEVSTITPSEESVFQRIFKEITQGQMPTPKRPSGSNEGARSRGPSMPAMGGFGAEPGRFLDNERYPPSLKPAAMMALNKFKLAPDRPRLSGMPGLAEAEARQMAEWQKNHEIQTKEKERVVALMNQCRSDLDLWQVMEKEVFSLPEKLGIVERTPETPAKRKRKNKKQPTKAKEIPNDTVLNEIPLAGGERSMDIHGPLYPHYLAIGIELFDTAFSKSSPLAFNIIPRMKMIGLPSYVLGVSTSLFNKLAQIHWNQFGDLVSTLNTLEEMREVVWADYDTEDLLKRLRNELHGCTWGAQGPFVMAMTQLPPYNGNQAGRIEALENYTAQSIREQRLSKTPGEVVEVIEDEDDEDDEILNPRGIRGNNNSHGSRDRGDSHDSHDAPDDYDYNRGTRNKFQYEHRGL</sequence>
<proteinExistence type="predicted"/>
<dbReference type="OrthoDB" id="2444174at2759"/>
<feature type="compositionally biased region" description="Basic residues" evidence="1">
    <location>
        <begin position="232"/>
        <end position="242"/>
    </location>
</feature>
<feature type="region of interest" description="Disordered" evidence="1">
    <location>
        <begin position="34"/>
        <end position="80"/>
    </location>
</feature>
<dbReference type="InterPro" id="IPR040009">
    <property type="entry name" value="Mtf2/C5D6.12-like"/>
</dbReference>
<feature type="region of interest" description="Disordered" evidence="1">
    <location>
        <begin position="93"/>
        <end position="132"/>
    </location>
</feature>
<feature type="compositionally biased region" description="Basic and acidic residues" evidence="1">
    <location>
        <begin position="61"/>
        <end position="75"/>
    </location>
</feature>
<dbReference type="EMBL" id="JAGPYM010000016">
    <property type="protein sequence ID" value="KAH6886408.1"/>
    <property type="molecule type" value="Genomic_DNA"/>
</dbReference>
<evidence type="ECO:0000313" key="4">
    <source>
        <dbReference type="Proteomes" id="UP000777438"/>
    </source>
</evidence>
<reference evidence="3 4" key="1">
    <citation type="journal article" date="2021" name="Nat. Commun.">
        <title>Genetic determinants of endophytism in the Arabidopsis root mycobiome.</title>
        <authorList>
            <person name="Mesny F."/>
            <person name="Miyauchi S."/>
            <person name="Thiergart T."/>
            <person name="Pickel B."/>
            <person name="Atanasova L."/>
            <person name="Karlsson M."/>
            <person name="Huettel B."/>
            <person name="Barry K.W."/>
            <person name="Haridas S."/>
            <person name="Chen C."/>
            <person name="Bauer D."/>
            <person name="Andreopoulos W."/>
            <person name="Pangilinan J."/>
            <person name="LaButti K."/>
            <person name="Riley R."/>
            <person name="Lipzen A."/>
            <person name="Clum A."/>
            <person name="Drula E."/>
            <person name="Henrissat B."/>
            <person name="Kohler A."/>
            <person name="Grigoriev I.V."/>
            <person name="Martin F.M."/>
            <person name="Hacquard S."/>
        </authorList>
    </citation>
    <scope>NUCLEOTIDE SEQUENCE [LARGE SCALE GENOMIC DNA]</scope>
    <source>
        <strain evidence="3 4">MPI-CAGE-CH-0241</strain>
    </source>
</reference>
<name>A0A9P8W377_9HYPO</name>
<dbReference type="PANTHER" id="PTHR39468">
    <property type="entry name" value="CHROMOSOME 7, WHOLE GENOME SHOTGUN SEQUENCE"/>
    <property type="match status" value="1"/>
</dbReference>
<feature type="compositionally biased region" description="Acidic residues" evidence="1">
    <location>
        <begin position="417"/>
        <end position="429"/>
    </location>
</feature>
<organism evidence="3 4">
    <name type="scientific">Thelonectria olida</name>
    <dbReference type="NCBI Taxonomy" id="1576542"/>
    <lineage>
        <taxon>Eukaryota</taxon>
        <taxon>Fungi</taxon>
        <taxon>Dikarya</taxon>
        <taxon>Ascomycota</taxon>
        <taxon>Pezizomycotina</taxon>
        <taxon>Sordariomycetes</taxon>
        <taxon>Hypocreomycetidae</taxon>
        <taxon>Hypocreales</taxon>
        <taxon>Nectriaceae</taxon>
        <taxon>Thelonectria</taxon>
    </lineage>
</organism>
<feature type="region of interest" description="Disordered" evidence="1">
    <location>
        <begin position="406"/>
        <end position="477"/>
    </location>
</feature>
<feature type="domain" description="Mtf2-like C-terminal" evidence="2">
    <location>
        <begin position="183"/>
        <end position="380"/>
    </location>
</feature>
<keyword evidence="4" id="KW-1185">Reference proteome</keyword>
<dbReference type="Pfam" id="PF19189">
    <property type="entry name" value="Mtf2"/>
    <property type="match status" value="1"/>
</dbReference>
<evidence type="ECO:0000313" key="3">
    <source>
        <dbReference type="EMBL" id="KAH6886408.1"/>
    </source>
</evidence>
<comment type="caution">
    <text evidence="3">The sequence shown here is derived from an EMBL/GenBank/DDBJ whole genome shotgun (WGS) entry which is preliminary data.</text>
</comment>
<evidence type="ECO:0000259" key="2">
    <source>
        <dbReference type="Pfam" id="PF19189"/>
    </source>
</evidence>
<evidence type="ECO:0000256" key="1">
    <source>
        <dbReference type="SAM" id="MobiDB-lite"/>
    </source>
</evidence>
<dbReference type="Proteomes" id="UP000777438">
    <property type="component" value="Unassembled WGS sequence"/>
</dbReference>
<dbReference type="PANTHER" id="PTHR39468:SF1">
    <property type="entry name" value="MTF2-LIKE C-TERMINAL DOMAIN-CONTAINING PROTEIN"/>
    <property type="match status" value="1"/>
</dbReference>
<accession>A0A9P8W377</accession>
<dbReference type="InterPro" id="IPR043837">
    <property type="entry name" value="Mtf2-like_C"/>
</dbReference>
<protein>
    <recommendedName>
        <fullName evidence="2">Mtf2-like C-terminal domain-containing protein</fullName>
    </recommendedName>
</protein>